<evidence type="ECO:0000256" key="4">
    <source>
        <dbReference type="ARBA" id="ARBA00022801"/>
    </source>
</evidence>
<evidence type="ECO:0000256" key="3">
    <source>
        <dbReference type="ARBA" id="ARBA00022759"/>
    </source>
</evidence>
<dbReference type="InterPro" id="IPR008947">
    <property type="entry name" value="PLipase_C/P1_nuclease_dom_sf"/>
</dbReference>
<evidence type="ECO:0000256" key="7">
    <source>
        <dbReference type="SAM" id="SignalP"/>
    </source>
</evidence>
<accession>A0A378JKG2</accession>
<keyword evidence="9" id="KW-1185">Reference proteome</keyword>
<keyword evidence="7" id="KW-0732">Signal</keyword>
<dbReference type="GO" id="GO:0004519">
    <property type="term" value="F:endonuclease activity"/>
    <property type="evidence" value="ECO:0007669"/>
    <property type="project" value="UniProtKB-KW"/>
</dbReference>
<dbReference type="Proteomes" id="UP000254794">
    <property type="component" value="Unassembled WGS sequence"/>
</dbReference>
<dbReference type="GO" id="GO:0003676">
    <property type="term" value="F:nucleic acid binding"/>
    <property type="evidence" value="ECO:0007669"/>
    <property type="project" value="InterPro"/>
</dbReference>
<keyword evidence="2" id="KW-0479">Metal-binding</keyword>
<dbReference type="PANTHER" id="PTHR33146">
    <property type="entry name" value="ENDONUCLEASE 4"/>
    <property type="match status" value="1"/>
</dbReference>
<dbReference type="Pfam" id="PF02265">
    <property type="entry name" value="S1-P1_nuclease"/>
    <property type="match status" value="1"/>
</dbReference>
<dbReference type="EMBL" id="UGOD01000001">
    <property type="protein sequence ID" value="STX51715.1"/>
    <property type="molecule type" value="Genomic_DNA"/>
</dbReference>
<keyword evidence="1" id="KW-0540">Nuclease</keyword>
<dbReference type="PANTHER" id="PTHR33146:SF10">
    <property type="entry name" value="STRAND-SPECIFIC NUCLEASE, PUTATIVE-RELATED"/>
    <property type="match status" value="1"/>
</dbReference>
<proteinExistence type="predicted"/>
<keyword evidence="4" id="KW-0378">Hydrolase</keyword>
<protein>
    <submittedName>
        <fullName evidence="8">3'-nucleotidase/nuclease</fullName>
    </submittedName>
</protein>
<evidence type="ECO:0000256" key="2">
    <source>
        <dbReference type="ARBA" id="ARBA00022723"/>
    </source>
</evidence>
<feature type="signal peptide" evidence="7">
    <location>
        <begin position="1"/>
        <end position="22"/>
    </location>
</feature>
<dbReference type="RefSeq" id="WP_160116183.1">
    <property type="nucleotide sequence ID" value="NZ_CAAAHP010000002.1"/>
</dbReference>
<feature type="chain" id="PRO_5016631782" evidence="7">
    <location>
        <begin position="23"/>
        <end position="275"/>
    </location>
</feature>
<dbReference type="GO" id="GO:0046872">
    <property type="term" value="F:metal ion binding"/>
    <property type="evidence" value="ECO:0007669"/>
    <property type="project" value="UniProtKB-KW"/>
</dbReference>
<evidence type="ECO:0000256" key="6">
    <source>
        <dbReference type="ARBA" id="ARBA00023180"/>
    </source>
</evidence>
<keyword evidence="5" id="KW-1015">Disulfide bond</keyword>
<dbReference type="AlphaFoldDB" id="A0A378JKG2"/>
<evidence type="ECO:0000313" key="8">
    <source>
        <dbReference type="EMBL" id="STX51715.1"/>
    </source>
</evidence>
<evidence type="ECO:0000256" key="1">
    <source>
        <dbReference type="ARBA" id="ARBA00022722"/>
    </source>
</evidence>
<dbReference type="OrthoDB" id="267579at2"/>
<organism evidence="8 9">
    <name type="scientific">Legionella busanensis</name>
    <dbReference type="NCBI Taxonomy" id="190655"/>
    <lineage>
        <taxon>Bacteria</taxon>
        <taxon>Pseudomonadati</taxon>
        <taxon>Pseudomonadota</taxon>
        <taxon>Gammaproteobacteria</taxon>
        <taxon>Legionellales</taxon>
        <taxon>Legionellaceae</taxon>
        <taxon>Legionella</taxon>
    </lineage>
</organism>
<keyword evidence="6" id="KW-0325">Glycoprotein</keyword>
<keyword evidence="3" id="KW-0255">Endonuclease</keyword>
<evidence type="ECO:0000256" key="5">
    <source>
        <dbReference type="ARBA" id="ARBA00023157"/>
    </source>
</evidence>
<dbReference type="GO" id="GO:0006308">
    <property type="term" value="P:DNA catabolic process"/>
    <property type="evidence" value="ECO:0007669"/>
    <property type="project" value="InterPro"/>
</dbReference>
<sequence>MKKKVSVIGLGISLGFSVSTFAWNSTGHRIVAQIAYDQLTPQAKQIYNSYNHALDEVYGPKSLVSAAPWLDRLRYRNELWLQPLHYVDIPYSIDKTPIAEPDKINAIFAINEATAILKNKTTTTYDKGFSLRVLLHVIGDIHQPMHAVSLFSKAYPNGDQGGNLIMLASNSVANNLHAFWDNGGGYLKKQSTYQEIVKKARNLEKRWPCETNVEVLNPSQWAEESHQLAVELAYLVKNGDKPSKAYQHSVKTTVKQRLATAGCRLGNLLNKLAKN</sequence>
<name>A0A378JKG2_9GAMM</name>
<evidence type="ECO:0000313" key="9">
    <source>
        <dbReference type="Proteomes" id="UP000254794"/>
    </source>
</evidence>
<gene>
    <name evidence="8" type="ORF">NCTC13316_01811</name>
</gene>
<dbReference type="CDD" id="cd11010">
    <property type="entry name" value="S1-P1_nuclease"/>
    <property type="match status" value="1"/>
</dbReference>
<dbReference type="InterPro" id="IPR003154">
    <property type="entry name" value="S1/P1nuclease"/>
</dbReference>
<dbReference type="Gene3D" id="1.10.575.10">
    <property type="entry name" value="P1 Nuclease"/>
    <property type="match status" value="1"/>
</dbReference>
<dbReference type="SUPFAM" id="SSF48537">
    <property type="entry name" value="Phospholipase C/P1 nuclease"/>
    <property type="match status" value="1"/>
</dbReference>
<reference evidence="8 9" key="1">
    <citation type="submission" date="2018-06" db="EMBL/GenBank/DDBJ databases">
        <authorList>
            <consortium name="Pathogen Informatics"/>
            <person name="Doyle S."/>
        </authorList>
    </citation>
    <scope>NUCLEOTIDE SEQUENCE [LARGE SCALE GENOMIC DNA]</scope>
    <source>
        <strain evidence="8 9">NCTC13316</strain>
    </source>
</reference>
<dbReference type="GO" id="GO:0016788">
    <property type="term" value="F:hydrolase activity, acting on ester bonds"/>
    <property type="evidence" value="ECO:0007669"/>
    <property type="project" value="InterPro"/>
</dbReference>